<protein>
    <submittedName>
        <fullName evidence="2">Uncharacterized protein</fullName>
    </submittedName>
</protein>
<proteinExistence type="predicted"/>
<evidence type="ECO:0000313" key="2">
    <source>
        <dbReference type="EMBL" id="SVB34657.1"/>
    </source>
</evidence>
<accession>A0A382DAH9</accession>
<sequence length="320" mass="36547">MARESNPEGKKKKKKKDEKKNARMRFIATLVTWLLLNLIWLQASQAIAVNEVNEHGREINGNYVLNVPNMMKMDREIPVDLSCDFKPKNSTVPVVWVQIQHQAPEGENSIVWEGNSTDDCPDFAFSLTPGKHSFYTTVLQGEDADLYPSRNLSAEMELGMHLWEPFRIEGFIAANVLGLFLGIADRAIRGIIRRRREALIRNMPLHKLRQKEEWEQITHSISGGEAVEVEDLVGFQEGDADESMEMQRRRMREQFAAQTAETDDDTDAFVDEEAMDQDDELGPGTTEGLTGKVEEDQSIRTVGDLWRRLSGSEKEKKRKR</sequence>
<name>A0A382DAH9_9ZZZZ</name>
<gene>
    <name evidence="2" type="ORF">METZ01_LOCUS187511</name>
</gene>
<dbReference type="AlphaFoldDB" id="A0A382DAH9"/>
<feature type="compositionally biased region" description="Acidic residues" evidence="1">
    <location>
        <begin position="261"/>
        <end position="281"/>
    </location>
</feature>
<feature type="compositionally biased region" description="Low complexity" evidence="1">
    <location>
        <begin position="282"/>
        <end position="291"/>
    </location>
</feature>
<feature type="compositionally biased region" description="Basic and acidic residues" evidence="1">
    <location>
        <begin position="305"/>
        <end position="320"/>
    </location>
</feature>
<reference evidence="2" key="1">
    <citation type="submission" date="2018-05" db="EMBL/GenBank/DDBJ databases">
        <authorList>
            <person name="Lanie J.A."/>
            <person name="Ng W.-L."/>
            <person name="Kazmierczak K.M."/>
            <person name="Andrzejewski T.M."/>
            <person name="Davidsen T.M."/>
            <person name="Wayne K.J."/>
            <person name="Tettelin H."/>
            <person name="Glass J.I."/>
            <person name="Rusch D."/>
            <person name="Podicherti R."/>
            <person name="Tsui H.-C.T."/>
            <person name="Winkler M.E."/>
        </authorList>
    </citation>
    <scope>NUCLEOTIDE SEQUENCE</scope>
</reference>
<organism evidence="2">
    <name type="scientific">marine metagenome</name>
    <dbReference type="NCBI Taxonomy" id="408172"/>
    <lineage>
        <taxon>unclassified sequences</taxon>
        <taxon>metagenomes</taxon>
        <taxon>ecological metagenomes</taxon>
    </lineage>
</organism>
<dbReference type="EMBL" id="UINC01038124">
    <property type="protein sequence ID" value="SVB34657.1"/>
    <property type="molecule type" value="Genomic_DNA"/>
</dbReference>
<evidence type="ECO:0000256" key="1">
    <source>
        <dbReference type="SAM" id="MobiDB-lite"/>
    </source>
</evidence>
<feature type="region of interest" description="Disordered" evidence="1">
    <location>
        <begin position="240"/>
        <end position="320"/>
    </location>
</feature>